<dbReference type="SUPFAM" id="SSF46785">
    <property type="entry name" value="Winged helix' DNA-binding domain"/>
    <property type="match status" value="1"/>
</dbReference>
<proteinExistence type="predicted"/>
<dbReference type="InterPro" id="IPR036390">
    <property type="entry name" value="WH_DNA-bd_sf"/>
</dbReference>
<evidence type="ECO:0000313" key="1">
    <source>
        <dbReference type="EMBL" id="EHJ41933.1"/>
    </source>
</evidence>
<protein>
    <submittedName>
        <fullName evidence="1">Uncharacterized protein</fullName>
    </submittedName>
</protein>
<dbReference type="GeneID" id="78336140"/>
<comment type="caution">
    <text evidence="1">The sequence shown here is derived from an EMBL/GenBank/DDBJ whole genome shotgun (WGS) entry which is preliminary data.</text>
</comment>
<dbReference type="EMBL" id="AFZZ01000036">
    <property type="protein sequence ID" value="EHJ41933.1"/>
    <property type="molecule type" value="Genomic_DNA"/>
</dbReference>
<organism evidence="1 2">
    <name type="scientific">Leyella stercorea DSM 18206</name>
    <dbReference type="NCBI Taxonomy" id="1002367"/>
    <lineage>
        <taxon>Bacteria</taxon>
        <taxon>Pseudomonadati</taxon>
        <taxon>Bacteroidota</taxon>
        <taxon>Bacteroidia</taxon>
        <taxon>Bacteroidales</taxon>
        <taxon>Prevotellaceae</taxon>
        <taxon>Leyella</taxon>
    </lineage>
</organism>
<dbReference type="RefSeq" id="WP_007897022.1">
    <property type="nucleotide sequence ID" value="NZ_JH379360.1"/>
</dbReference>
<name>G6AUH1_9BACT</name>
<dbReference type="PATRIC" id="fig|1002367.3.peg.204"/>
<dbReference type="eggNOG" id="COG1846">
    <property type="taxonomic scope" value="Bacteria"/>
</dbReference>
<gene>
    <name evidence="1" type="ORF">HMPREF0673_00256</name>
</gene>
<sequence>MCNIKYYIKETEAYFAKTLGEDVALEPADKGLLEGLPISVSSNFSFYEGCLLRQSVLLAYIKDGDSVPPAQMKKLLDIIQRQTKLVVILITPCISSYNKVRLVAQKVNFVIPDKQMFLPSLLLDIKPDRKIGSDLKETIPHFAQCLLLYHLQISSIVGTSSYELSDKFGVSYATVNKSLRWLASKNLIKLEGVKTKTVQIELSNRELWYKALPMFVSPIEQLHYTDALLEGMMISGVNALASYTMLNEESRQCWAITKKELKNLNVVTDEQFGENEIQVWKYNPKMLSTEGVVDKLSLYLSLKDNEDERIQIELERLINAMSW</sequence>
<dbReference type="HOGENOM" id="CLU_070332_0_0_10"/>
<reference evidence="1 2" key="1">
    <citation type="submission" date="2011-08" db="EMBL/GenBank/DDBJ databases">
        <authorList>
            <person name="Weinstock G."/>
            <person name="Sodergren E."/>
            <person name="Clifton S."/>
            <person name="Fulton L."/>
            <person name="Fulton B."/>
            <person name="Courtney L."/>
            <person name="Fronick C."/>
            <person name="Harrison M."/>
            <person name="Strong C."/>
            <person name="Farmer C."/>
            <person name="Delahaunty K."/>
            <person name="Markovic C."/>
            <person name="Hall O."/>
            <person name="Minx P."/>
            <person name="Tomlinson C."/>
            <person name="Mitreva M."/>
            <person name="Hou S."/>
            <person name="Chen J."/>
            <person name="Wollam A."/>
            <person name="Pepin K.H."/>
            <person name="Johnson M."/>
            <person name="Bhonagiri V."/>
            <person name="Zhang X."/>
            <person name="Suruliraj S."/>
            <person name="Warren W."/>
            <person name="Chinwalla A."/>
            <person name="Mardis E.R."/>
            <person name="Wilson R.K."/>
        </authorList>
    </citation>
    <scope>NUCLEOTIDE SEQUENCE [LARGE SCALE GENOMIC DNA]</scope>
    <source>
        <strain evidence="1 2">DSM 18206</strain>
    </source>
</reference>
<evidence type="ECO:0000313" key="2">
    <source>
        <dbReference type="Proteomes" id="UP000004407"/>
    </source>
</evidence>
<dbReference type="AlphaFoldDB" id="G6AUH1"/>
<dbReference type="Proteomes" id="UP000004407">
    <property type="component" value="Unassembled WGS sequence"/>
</dbReference>
<accession>G6AUH1</accession>